<organism evidence="1 2">
    <name type="scientific">Psilocybe cf. subviscida</name>
    <dbReference type="NCBI Taxonomy" id="2480587"/>
    <lineage>
        <taxon>Eukaryota</taxon>
        <taxon>Fungi</taxon>
        <taxon>Dikarya</taxon>
        <taxon>Basidiomycota</taxon>
        <taxon>Agaricomycotina</taxon>
        <taxon>Agaricomycetes</taxon>
        <taxon>Agaricomycetidae</taxon>
        <taxon>Agaricales</taxon>
        <taxon>Agaricineae</taxon>
        <taxon>Strophariaceae</taxon>
        <taxon>Psilocybe</taxon>
    </lineage>
</organism>
<sequence>MPLTRSTDNNPNPLHPGGIYLLLYIRDTDIAQGFHWALYHHHDGGRGGYKFNIRNFGGSGWICDSAPAANIMAGFLLAGALRIGHCDPGRAGEDLVWIDSVDLSVAPEPYGVLTCRTWTLGCVRGLVARGVVRCADVDKLEEEAGRWGVAQHRGAREGEQPRPVADSVSCMLG</sequence>
<evidence type="ECO:0000313" key="1">
    <source>
        <dbReference type="EMBL" id="KAF5314343.1"/>
    </source>
</evidence>
<gene>
    <name evidence="1" type="ORF">D9619_011900</name>
</gene>
<dbReference type="AlphaFoldDB" id="A0A8H5B0N1"/>
<keyword evidence="2" id="KW-1185">Reference proteome</keyword>
<dbReference type="EMBL" id="JAACJJ010000044">
    <property type="protein sequence ID" value="KAF5314343.1"/>
    <property type="molecule type" value="Genomic_DNA"/>
</dbReference>
<dbReference type="OrthoDB" id="3016366at2759"/>
<evidence type="ECO:0000313" key="2">
    <source>
        <dbReference type="Proteomes" id="UP000567179"/>
    </source>
</evidence>
<proteinExistence type="predicted"/>
<accession>A0A8H5B0N1</accession>
<protein>
    <submittedName>
        <fullName evidence="1">Uncharacterized protein</fullName>
    </submittedName>
</protein>
<comment type="caution">
    <text evidence="1">The sequence shown here is derived from an EMBL/GenBank/DDBJ whole genome shotgun (WGS) entry which is preliminary data.</text>
</comment>
<reference evidence="1 2" key="1">
    <citation type="journal article" date="2020" name="ISME J.">
        <title>Uncovering the hidden diversity of litter-decomposition mechanisms in mushroom-forming fungi.</title>
        <authorList>
            <person name="Floudas D."/>
            <person name="Bentzer J."/>
            <person name="Ahren D."/>
            <person name="Johansson T."/>
            <person name="Persson P."/>
            <person name="Tunlid A."/>
        </authorList>
    </citation>
    <scope>NUCLEOTIDE SEQUENCE [LARGE SCALE GENOMIC DNA]</scope>
    <source>
        <strain evidence="1 2">CBS 101986</strain>
    </source>
</reference>
<name>A0A8H5B0N1_9AGAR</name>
<dbReference type="Proteomes" id="UP000567179">
    <property type="component" value="Unassembled WGS sequence"/>
</dbReference>